<proteinExistence type="predicted"/>
<gene>
    <name evidence="3" type="ORF">K452DRAFT_334512</name>
</gene>
<keyword evidence="1" id="KW-0732">Signal</keyword>
<keyword evidence="4" id="KW-1185">Reference proteome</keyword>
<dbReference type="GO" id="GO:0016787">
    <property type="term" value="F:hydrolase activity"/>
    <property type="evidence" value="ECO:0007669"/>
    <property type="project" value="UniProtKB-KW"/>
</dbReference>
<evidence type="ECO:0000313" key="3">
    <source>
        <dbReference type="EMBL" id="KAF2140998.1"/>
    </source>
</evidence>
<dbReference type="PANTHER" id="PTHR34987:SF6">
    <property type="entry name" value="ALPHA-L-RHAMNOSIDASE SIX-HAIRPIN GLYCOSIDASE DOMAIN-CONTAINING PROTEIN"/>
    <property type="match status" value="1"/>
</dbReference>
<reference evidence="3" key="1">
    <citation type="journal article" date="2020" name="Stud. Mycol.">
        <title>101 Dothideomycetes genomes: a test case for predicting lifestyles and emergence of pathogens.</title>
        <authorList>
            <person name="Haridas S."/>
            <person name="Albert R."/>
            <person name="Binder M."/>
            <person name="Bloem J."/>
            <person name="Labutti K."/>
            <person name="Salamov A."/>
            <person name="Andreopoulos B."/>
            <person name="Baker S."/>
            <person name="Barry K."/>
            <person name="Bills G."/>
            <person name="Bluhm B."/>
            <person name="Cannon C."/>
            <person name="Castanera R."/>
            <person name="Culley D."/>
            <person name="Daum C."/>
            <person name="Ezra D."/>
            <person name="Gonzalez J."/>
            <person name="Henrissat B."/>
            <person name="Kuo A."/>
            <person name="Liang C."/>
            <person name="Lipzen A."/>
            <person name="Lutzoni F."/>
            <person name="Magnuson J."/>
            <person name="Mondo S."/>
            <person name="Nolan M."/>
            <person name="Ohm R."/>
            <person name="Pangilinan J."/>
            <person name="Park H.-J."/>
            <person name="Ramirez L."/>
            <person name="Alfaro M."/>
            <person name="Sun H."/>
            <person name="Tritt A."/>
            <person name="Yoshinaga Y."/>
            <person name="Zwiers L.-H."/>
            <person name="Turgeon B."/>
            <person name="Goodwin S."/>
            <person name="Spatafora J."/>
            <person name="Crous P."/>
            <person name="Grigoriev I."/>
        </authorList>
    </citation>
    <scope>NUCLEOTIDE SEQUENCE</scope>
    <source>
        <strain evidence="3">CBS 121167</strain>
    </source>
</reference>
<keyword evidence="3" id="KW-0378">Hydrolase</keyword>
<feature type="domain" description="Alpha-L-rhamnosidase six-hairpin glycosidase" evidence="2">
    <location>
        <begin position="239"/>
        <end position="459"/>
    </location>
</feature>
<dbReference type="InterPro" id="IPR035396">
    <property type="entry name" value="Bac_rhamnosid6H"/>
</dbReference>
<dbReference type="AlphaFoldDB" id="A0A6A6BBL8"/>
<accession>A0A6A6BBL8</accession>
<dbReference type="OrthoDB" id="10036721at2759"/>
<evidence type="ECO:0000259" key="2">
    <source>
        <dbReference type="Pfam" id="PF17389"/>
    </source>
</evidence>
<dbReference type="Gene3D" id="1.50.10.10">
    <property type="match status" value="1"/>
</dbReference>
<dbReference type="PANTHER" id="PTHR34987">
    <property type="entry name" value="C, PUTATIVE (AFU_ORTHOLOGUE AFUA_3G02880)-RELATED"/>
    <property type="match status" value="1"/>
</dbReference>
<evidence type="ECO:0000256" key="1">
    <source>
        <dbReference type="SAM" id="SignalP"/>
    </source>
</evidence>
<name>A0A6A6BBL8_9PEZI</name>
<dbReference type="InterPro" id="IPR012341">
    <property type="entry name" value="6hp_glycosidase-like_sf"/>
</dbReference>
<dbReference type="GO" id="GO:0005975">
    <property type="term" value="P:carbohydrate metabolic process"/>
    <property type="evidence" value="ECO:0007669"/>
    <property type="project" value="InterPro"/>
</dbReference>
<dbReference type="InterPro" id="IPR008928">
    <property type="entry name" value="6-hairpin_glycosidase_sf"/>
</dbReference>
<organism evidence="3 4">
    <name type="scientific">Aplosporella prunicola CBS 121167</name>
    <dbReference type="NCBI Taxonomy" id="1176127"/>
    <lineage>
        <taxon>Eukaryota</taxon>
        <taxon>Fungi</taxon>
        <taxon>Dikarya</taxon>
        <taxon>Ascomycota</taxon>
        <taxon>Pezizomycotina</taxon>
        <taxon>Dothideomycetes</taxon>
        <taxon>Dothideomycetes incertae sedis</taxon>
        <taxon>Botryosphaeriales</taxon>
        <taxon>Aplosporellaceae</taxon>
        <taxon>Aplosporella</taxon>
    </lineage>
</organism>
<sequence length="667" mass="72005">MRLTSTLVGTTLLVSTSSAVPYSEYILAPSSRTIIPPAINQINGTVRDAASLVNGTRGQAVFNGSSAVTFDFQKNIGGLVTIEVGSSSSPDAFIGVTFTESNLWISGEASDGTADAGLDSPIWFHVGNRPGNYTAPRENDRGAFRYLSLVSNTSATVEVKSVSVNFTAAPLQDLRDYKGYFHSDDELLNKVWYAGAYTNQLCTIDPTYGDSLPWLNIIDSDTNISLPQTNDWYNNHTITNGSSTITDGAKRDRLVWPGDLEVALPSIFVSTHDLYSVKTAIEALYQLQDPSTGELPYASNPFHSKKNSHSFTYHCHSLIGLVLYYQYSGDLELLAKYWDQFKFGLQWAISSIDSSGLANITATADWLRPGTSSHNIAANAILYHTINRAIEVAAILNDTAHAANWTTTAARIKTTANTLLWDESAGLYRDNETTTLHPQDGNVWAIKANLTTPSRATRISSSLRARWGPYGAPAPEAFNTTISPFIGSIELDAHVLAGNPVATLDLIRLQWGYMLTDPRMTQSTFIEGYSTDGATTYAPYSNTPRVSHAHGWSTGPTAALMFWTAGLRVVEAAGRRWRVEPLMGDLRSVEAGFVTRLGSFACEVVRGNGTAGAVEKFSFVAPEGTSGDVKLPAGMEGVLVEEGGECVKLEGGIASGVAGGKWTLEVE</sequence>
<dbReference type="SUPFAM" id="SSF48208">
    <property type="entry name" value="Six-hairpin glycosidases"/>
    <property type="match status" value="1"/>
</dbReference>
<dbReference type="EMBL" id="ML995488">
    <property type="protein sequence ID" value="KAF2140998.1"/>
    <property type="molecule type" value="Genomic_DNA"/>
</dbReference>
<evidence type="ECO:0000313" key="4">
    <source>
        <dbReference type="Proteomes" id="UP000799438"/>
    </source>
</evidence>
<feature type="chain" id="PRO_5025333702" evidence="1">
    <location>
        <begin position="20"/>
        <end position="667"/>
    </location>
</feature>
<feature type="signal peptide" evidence="1">
    <location>
        <begin position="1"/>
        <end position="19"/>
    </location>
</feature>
<dbReference type="Proteomes" id="UP000799438">
    <property type="component" value="Unassembled WGS sequence"/>
</dbReference>
<dbReference type="Pfam" id="PF17389">
    <property type="entry name" value="Bac_rhamnosid6H"/>
    <property type="match status" value="1"/>
</dbReference>
<dbReference type="Gene3D" id="2.60.420.10">
    <property type="entry name" value="Maltose phosphorylase, domain 3"/>
    <property type="match status" value="1"/>
</dbReference>
<dbReference type="RefSeq" id="XP_033396711.1">
    <property type="nucleotide sequence ID" value="XM_033545198.1"/>
</dbReference>
<dbReference type="GeneID" id="54302696"/>
<protein>
    <submittedName>
        <fullName evidence="3">Glycoside hydrolase family 78 protein</fullName>
    </submittedName>
</protein>